<protein>
    <submittedName>
        <fullName evidence="2">Uncharacterized protein</fullName>
    </submittedName>
</protein>
<comment type="caution">
    <text evidence="2">The sequence shown here is derived from an EMBL/GenBank/DDBJ whole genome shotgun (WGS) entry which is preliminary data.</text>
</comment>
<dbReference type="GeneID" id="92039502"/>
<dbReference type="RefSeq" id="XP_066673738.1">
    <property type="nucleotide sequence ID" value="XM_066806442.1"/>
</dbReference>
<feature type="compositionally biased region" description="Acidic residues" evidence="1">
    <location>
        <begin position="147"/>
        <end position="156"/>
    </location>
</feature>
<evidence type="ECO:0000313" key="2">
    <source>
        <dbReference type="EMBL" id="KAK8091766.1"/>
    </source>
</evidence>
<name>A0ABR1X8I1_9PEZI</name>
<reference evidence="2 3" key="1">
    <citation type="submission" date="2023-01" db="EMBL/GenBank/DDBJ databases">
        <title>Analysis of 21 Apiospora genomes using comparative genomics revels a genus with tremendous synthesis potential of carbohydrate active enzymes and secondary metabolites.</title>
        <authorList>
            <person name="Sorensen T."/>
        </authorList>
    </citation>
    <scope>NUCLEOTIDE SEQUENCE [LARGE SCALE GENOMIC DNA]</scope>
    <source>
        <strain evidence="2 3">CBS 114990</strain>
    </source>
</reference>
<proteinExistence type="predicted"/>
<evidence type="ECO:0000313" key="3">
    <source>
        <dbReference type="Proteomes" id="UP001433268"/>
    </source>
</evidence>
<feature type="region of interest" description="Disordered" evidence="1">
    <location>
        <begin position="138"/>
        <end position="162"/>
    </location>
</feature>
<dbReference type="EMBL" id="JAQQWN010000003">
    <property type="protein sequence ID" value="KAK8091766.1"/>
    <property type="molecule type" value="Genomic_DNA"/>
</dbReference>
<accession>A0ABR1X8I1</accession>
<evidence type="ECO:0000256" key="1">
    <source>
        <dbReference type="SAM" id="MobiDB-lite"/>
    </source>
</evidence>
<keyword evidence="3" id="KW-1185">Reference proteome</keyword>
<sequence length="162" mass="16533">MPLLSDAHHQTNHRRSLRGRLGRNLAFPAHFVLHGHTTLDHELGAVDLGTKLGADVVARGAAELVTGRVLPAEEVDLGAVGAGADRDGEGAGRRVVPDGLAAEHVGEHGAGAAEAGRDDAADVQVQAAFGGLVGHAAGGEAEHGEAEEVEEHEEDGLEHLGG</sequence>
<organism evidence="2 3">
    <name type="scientific">Apiospora hydei</name>
    <dbReference type="NCBI Taxonomy" id="1337664"/>
    <lineage>
        <taxon>Eukaryota</taxon>
        <taxon>Fungi</taxon>
        <taxon>Dikarya</taxon>
        <taxon>Ascomycota</taxon>
        <taxon>Pezizomycotina</taxon>
        <taxon>Sordariomycetes</taxon>
        <taxon>Xylariomycetidae</taxon>
        <taxon>Amphisphaeriales</taxon>
        <taxon>Apiosporaceae</taxon>
        <taxon>Apiospora</taxon>
    </lineage>
</organism>
<gene>
    <name evidence="2" type="ORF">PG997_002127</name>
</gene>
<dbReference type="Proteomes" id="UP001433268">
    <property type="component" value="Unassembled WGS sequence"/>
</dbReference>